<reference evidence="2 3" key="1">
    <citation type="submission" date="2015-06" db="EMBL/GenBank/DDBJ databases">
        <title>Survival trade-offs in plant roots during colonization by closely related pathogenic and mutualistic fungi.</title>
        <authorList>
            <person name="Hacquard S."/>
            <person name="Kracher B."/>
            <person name="Hiruma K."/>
            <person name="Weinman A."/>
            <person name="Muench P."/>
            <person name="Garrido Oter R."/>
            <person name="Ver Loren van Themaat E."/>
            <person name="Dallerey J.-F."/>
            <person name="Damm U."/>
            <person name="Henrissat B."/>
            <person name="Lespinet O."/>
            <person name="Thon M."/>
            <person name="Kemen E."/>
            <person name="McHardy A.C."/>
            <person name="Schulze-Lefert P."/>
            <person name="O'Connell R.J."/>
        </authorList>
    </citation>
    <scope>NUCLEOTIDE SEQUENCE [LARGE SCALE GENOMIC DNA]</scope>
    <source>
        <strain evidence="2 3">MAFF 238704</strain>
    </source>
</reference>
<accession>A0A166RCG1</accession>
<gene>
    <name evidence="2" type="ORF">CI238_03095</name>
</gene>
<dbReference type="SUPFAM" id="SSF88713">
    <property type="entry name" value="Glycoside hydrolase/deacetylase"/>
    <property type="match status" value="1"/>
</dbReference>
<dbReference type="InterPro" id="IPR011330">
    <property type="entry name" value="Glyco_hydro/deAcase_b/a-brl"/>
</dbReference>
<dbReference type="AlphaFoldDB" id="A0A166RCG1"/>
<organism evidence="2 3">
    <name type="scientific">Colletotrichum incanum</name>
    <name type="common">Soybean anthracnose fungus</name>
    <dbReference type="NCBI Taxonomy" id="1573173"/>
    <lineage>
        <taxon>Eukaryota</taxon>
        <taxon>Fungi</taxon>
        <taxon>Dikarya</taxon>
        <taxon>Ascomycota</taxon>
        <taxon>Pezizomycotina</taxon>
        <taxon>Sordariomycetes</taxon>
        <taxon>Hypocreomycetidae</taxon>
        <taxon>Glomerellales</taxon>
        <taxon>Glomerellaceae</taxon>
        <taxon>Colletotrichum</taxon>
        <taxon>Colletotrichum spaethianum species complex</taxon>
    </lineage>
</organism>
<dbReference type="Pfam" id="PF03746">
    <property type="entry name" value="LamB_YcsF"/>
    <property type="match status" value="1"/>
</dbReference>
<dbReference type="Gene3D" id="1.10.510.10">
    <property type="entry name" value="Transferase(Phosphotransferase) domain 1"/>
    <property type="match status" value="1"/>
</dbReference>
<dbReference type="EMBL" id="LFIW01002494">
    <property type="protein sequence ID" value="KZL69072.1"/>
    <property type="molecule type" value="Genomic_DNA"/>
</dbReference>
<dbReference type="InterPro" id="IPR000719">
    <property type="entry name" value="Prot_kinase_dom"/>
</dbReference>
<dbReference type="Pfam" id="PF24476">
    <property type="entry name" value="DUF7580"/>
    <property type="match status" value="1"/>
</dbReference>
<dbReference type="STRING" id="1573173.A0A166RCG1"/>
<dbReference type="InterPro" id="IPR056002">
    <property type="entry name" value="DUF7580"/>
</dbReference>
<dbReference type="PANTHER" id="PTHR37542:SF1">
    <property type="entry name" value="PRION-INHIBITION AND PROPAGATION HELO DOMAIN-CONTAINING PROTEIN"/>
    <property type="match status" value="1"/>
</dbReference>
<dbReference type="InterPro" id="IPR038305">
    <property type="entry name" value="HeLo_sf"/>
</dbReference>
<dbReference type="GO" id="GO:0005975">
    <property type="term" value="P:carbohydrate metabolic process"/>
    <property type="evidence" value="ECO:0007669"/>
    <property type="project" value="InterPro"/>
</dbReference>
<proteinExistence type="predicted"/>
<evidence type="ECO:0000313" key="3">
    <source>
        <dbReference type="Proteomes" id="UP000076584"/>
    </source>
</evidence>
<dbReference type="Gene3D" id="1.20.120.1020">
    <property type="entry name" value="Prion-inhibition and propagation, HeLo domain"/>
    <property type="match status" value="1"/>
</dbReference>
<dbReference type="InterPro" id="IPR005501">
    <property type="entry name" value="LamB/YcsF/PxpA-like"/>
</dbReference>
<name>A0A166RCG1_COLIC</name>
<comment type="caution">
    <text evidence="2">The sequence shown here is derived from an EMBL/GenBank/DDBJ whole genome shotgun (WGS) entry which is preliminary data.</text>
</comment>
<dbReference type="GO" id="GO:0004672">
    <property type="term" value="F:protein kinase activity"/>
    <property type="evidence" value="ECO:0007669"/>
    <property type="project" value="InterPro"/>
</dbReference>
<dbReference type="Pfam" id="PF14479">
    <property type="entry name" value="HeLo"/>
    <property type="match status" value="1"/>
</dbReference>
<dbReference type="PROSITE" id="PS50011">
    <property type="entry name" value="PROTEIN_KINASE_DOM"/>
    <property type="match status" value="1"/>
</dbReference>
<sequence>MASGLARKYEINADMGEGFGRWKMGPDEELMPYIDAANIACGYHAGDPTIMLKTVRLCKKHGVKAGAHPGLQDMFGFGRRKIEIDPKDMYAMVLYQVGALKAILDSEGVELSHIKPHGELFFYMQRDETIMRAVLEACATFGNNIPVYASQNPAQEAMCKELGIPFQGEVYVDIDYSPEGKLIPVAQSKVATPELCYERALSASLKDSGKDNSGAVFSFGFEGRPFSICVHSDHPTVLQNVTGFTERQLISPVTVMDPVSAAGLAIGVASIGLQVYTGCVQGIQLLITAKNFPDDCKFLNLRLRMEQQRLFAWSETSGLLDLDGNQQEKILSTNTFMLHRTTVLDLLVQVQCLFKEFEEHQRRNERLRPAPDQDTILEHPEKDAAAANFPLPERRKDFIKRAMGKLKSQSRENFLRLSWVSFDKGAFEILLSRFAALNDNMTDILDARMQVEIRDTVQDTNRGVLQLHHRIADLGRLVMALNLKLENTAPANISSMSKAQREKNADGLELLSKLAKFKAFNESMEPEKQRPWDEATAMSLELGKPAQRDRLVLDREMITLFDEDSDEFGQTRCEAILRTADGSNKRVWIEWKEYDRQKAGDESPPRRVIIDRVGKLAALLNHSPKPEAFRTLHCLGFFDMLGPDSDAPEDDSLNRKLGLVFERPNNNELHPSLPPVSLRDLFQIERKPRVTERIKLAHAISSCLLYLHAVNWLHKGLRSHNIVFFRTKSGRTNYAEPYLTGFDYSRPARSDEATDIPQDDAEYNLYRHPHVQLMNPAERERFKKSFDIYSLGVLFVEIAHWAPVDKILGYDISRRPSLALRVRDALLVEDRIAELGANMGEMFEEAARKCIAGGESLGLADGDVETEDIVAAQLSMRFYEDVVKKLDGVRV</sequence>
<dbReference type="PANTHER" id="PTHR37542">
    <property type="entry name" value="HELO DOMAIN-CONTAINING PROTEIN-RELATED"/>
    <property type="match status" value="1"/>
</dbReference>
<evidence type="ECO:0000259" key="1">
    <source>
        <dbReference type="PROSITE" id="PS50011"/>
    </source>
</evidence>
<evidence type="ECO:0000313" key="2">
    <source>
        <dbReference type="EMBL" id="KZL69072.1"/>
    </source>
</evidence>
<protein>
    <recommendedName>
        <fullName evidence="1">Protein kinase domain-containing protein</fullName>
    </recommendedName>
</protein>
<dbReference type="InterPro" id="IPR029498">
    <property type="entry name" value="HeLo_dom"/>
</dbReference>
<dbReference type="SUPFAM" id="SSF56112">
    <property type="entry name" value="Protein kinase-like (PK-like)"/>
    <property type="match status" value="1"/>
</dbReference>
<dbReference type="Proteomes" id="UP000076584">
    <property type="component" value="Unassembled WGS sequence"/>
</dbReference>
<feature type="domain" description="Protein kinase" evidence="1">
    <location>
        <begin position="562"/>
        <end position="891"/>
    </location>
</feature>
<dbReference type="CDD" id="cd11665">
    <property type="entry name" value="LamB_like"/>
    <property type="match status" value="1"/>
</dbReference>
<dbReference type="Gene3D" id="3.20.20.370">
    <property type="entry name" value="Glycoside hydrolase/deacetylase"/>
    <property type="match status" value="1"/>
</dbReference>
<dbReference type="NCBIfam" id="NF003816">
    <property type="entry name" value="PRK05406.1-5"/>
    <property type="match status" value="1"/>
</dbReference>
<dbReference type="InterPro" id="IPR011009">
    <property type="entry name" value="Kinase-like_dom_sf"/>
</dbReference>
<dbReference type="GO" id="GO:0005524">
    <property type="term" value="F:ATP binding"/>
    <property type="evidence" value="ECO:0007669"/>
    <property type="project" value="InterPro"/>
</dbReference>
<keyword evidence="3" id="KW-1185">Reference proteome</keyword>